<evidence type="ECO:0000256" key="7">
    <source>
        <dbReference type="ARBA" id="ARBA00023284"/>
    </source>
</evidence>
<feature type="transmembrane region" description="Helical" evidence="8">
    <location>
        <begin position="136"/>
        <end position="165"/>
    </location>
</feature>
<feature type="transmembrane region" description="Helical" evidence="8">
    <location>
        <begin position="69"/>
        <end position="86"/>
    </location>
</feature>
<dbReference type="Gene3D" id="1.20.1550.10">
    <property type="entry name" value="DsbB-like"/>
    <property type="match status" value="1"/>
</dbReference>
<dbReference type="Proteomes" id="UP000283087">
    <property type="component" value="Unassembled WGS sequence"/>
</dbReference>
<keyword evidence="7" id="KW-0676">Redox-active center</keyword>
<dbReference type="GO" id="GO:0005886">
    <property type="term" value="C:plasma membrane"/>
    <property type="evidence" value="ECO:0007669"/>
    <property type="project" value="UniProtKB-SubCell"/>
</dbReference>
<proteinExistence type="predicted"/>
<dbReference type="InterPro" id="IPR023380">
    <property type="entry name" value="DsbB-like_sf"/>
</dbReference>
<comment type="subcellular location">
    <subcellularLocation>
        <location evidence="1">Cell membrane</location>
        <topology evidence="1">Multi-pass membrane protein</topology>
    </subcellularLocation>
</comment>
<dbReference type="SUPFAM" id="SSF158442">
    <property type="entry name" value="DsbB-like"/>
    <property type="match status" value="1"/>
</dbReference>
<evidence type="ECO:0000313" key="9">
    <source>
        <dbReference type="EMBL" id="RTE65531.1"/>
    </source>
</evidence>
<keyword evidence="6 8" id="KW-0472">Membrane</keyword>
<dbReference type="PANTHER" id="PTHR36570:SF3">
    <property type="entry name" value="DISULFIDE BOND FORMATION PROTEIN B"/>
    <property type="match status" value="1"/>
</dbReference>
<feature type="transmembrane region" description="Helical" evidence="8">
    <location>
        <begin position="12"/>
        <end position="34"/>
    </location>
</feature>
<dbReference type="InterPro" id="IPR050183">
    <property type="entry name" value="DsbB"/>
</dbReference>
<dbReference type="Pfam" id="PF02600">
    <property type="entry name" value="DsbB"/>
    <property type="match status" value="1"/>
</dbReference>
<dbReference type="EMBL" id="RQXW01000009">
    <property type="protein sequence ID" value="RTE65531.1"/>
    <property type="molecule type" value="Genomic_DNA"/>
</dbReference>
<organism evidence="9 10">
    <name type="scientific">Amphritea opalescens</name>
    <dbReference type="NCBI Taxonomy" id="2490544"/>
    <lineage>
        <taxon>Bacteria</taxon>
        <taxon>Pseudomonadati</taxon>
        <taxon>Pseudomonadota</taxon>
        <taxon>Gammaproteobacteria</taxon>
        <taxon>Oceanospirillales</taxon>
        <taxon>Oceanospirillaceae</taxon>
        <taxon>Amphritea</taxon>
    </lineage>
</organism>
<keyword evidence="5 8" id="KW-1133">Transmembrane helix</keyword>
<dbReference type="RefSeq" id="WP_126158784.1">
    <property type="nucleotide sequence ID" value="NZ_RQXW01000009.1"/>
</dbReference>
<keyword evidence="4" id="KW-0813">Transport</keyword>
<comment type="caution">
    <text evidence="9">The sequence shown here is derived from an EMBL/GenBank/DDBJ whole genome shotgun (WGS) entry which is preliminary data.</text>
</comment>
<dbReference type="OrthoDB" id="3711263at2"/>
<keyword evidence="2" id="KW-1003">Cell membrane</keyword>
<sequence>MFNALCYFVRSQWYWLAMIVAGVIMEAVALYYQYGLNYGPCVLCIHVRIWVMAFILLGIFGLLGHKSRPVRIFISVLTVIAAIGLTERSWLTFAIERNLIDGSCSMGSGLPDWFALDKWFPAMFEPWELCGWTPELLFGITMAEALMVVGPLAIIATLFATYVLCKKEG</sequence>
<evidence type="ECO:0000256" key="2">
    <source>
        <dbReference type="ARBA" id="ARBA00022475"/>
    </source>
</evidence>
<evidence type="ECO:0000256" key="6">
    <source>
        <dbReference type="ARBA" id="ARBA00023136"/>
    </source>
</evidence>
<dbReference type="GO" id="GO:0015035">
    <property type="term" value="F:protein-disulfide reductase activity"/>
    <property type="evidence" value="ECO:0007669"/>
    <property type="project" value="InterPro"/>
</dbReference>
<evidence type="ECO:0000256" key="4">
    <source>
        <dbReference type="ARBA" id="ARBA00022982"/>
    </source>
</evidence>
<dbReference type="GO" id="GO:0006457">
    <property type="term" value="P:protein folding"/>
    <property type="evidence" value="ECO:0007669"/>
    <property type="project" value="InterPro"/>
</dbReference>
<feature type="transmembrane region" description="Helical" evidence="8">
    <location>
        <begin position="41"/>
        <end position="63"/>
    </location>
</feature>
<evidence type="ECO:0000256" key="8">
    <source>
        <dbReference type="SAM" id="Phobius"/>
    </source>
</evidence>
<protein>
    <submittedName>
        <fullName evidence="9">Disulfide bond formation protein B</fullName>
    </submittedName>
</protein>
<reference evidence="9 10" key="1">
    <citation type="submission" date="2018-11" db="EMBL/GenBank/DDBJ databases">
        <title>The draft genome sequence of Amphritea opalescens ANRC-JH13T.</title>
        <authorList>
            <person name="Fang Z."/>
            <person name="Zhang Y."/>
            <person name="Han X."/>
        </authorList>
    </citation>
    <scope>NUCLEOTIDE SEQUENCE [LARGE SCALE GENOMIC DNA]</scope>
    <source>
        <strain evidence="9 10">ANRC-JH13</strain>
    </source>
</reference>
<keyword evidence="3 8" id="KW-0812">Transmembrane</keyword>
<evidence type="ECO:0000256" key="3">
    <source>
        <dbReference type="ARBA" id="ARBA00022692"/>
    </source>
</evidence>
<accession>A0A430KPW7</accession>
<gene>
    <name evidence="9" type="ORF">EH243_11355</name>
</gene>
<evidence type="ECO:0000256" key="5">
    <source>
        <dbReference type="ARBA" id="ARBA00022989"/>
    </source>
</evidence>
<dbReference type="PANTHER" id="PTHR36570">
    <property type="entry name" value="DISULFIDE BOND FORMATION PROTEIN B"/>
    <property type="match status" value="1"/>
</dbReference>
<evidence type="ECO:0000256" key="1">
    <source>
        <dbReference type="ARBA" id="ARBA00004651"/>
    </source>
</evidence>
<keyword evidence="10" id="KW-1185">Reference proteome</keyword>
<keyword evidence="4" id="KW-0249">Electron transport</keyword>
<evidence type="ECO:0000313" key="10">
    <source>
        <dbReference type="Proteomes" id="UP000283087"/>
    </source>
</evidence>
<name>A0A430KPW7_9GAMM</name>
<dbReference type="InterPro" id="IPR003752">
    <property type="entry name" value="DiS_bond_form_DsbB/BdbC"/>
</dbReference>
<dbReference type="AlphaFoldDB" id="A0A430KPW7"/>